<protein>
    <submittedName>
        <fullName evidence="2">Uncharacterized protein</fullName>
    </submittedName>
</protein>
<feature type="region of interest" description="Disordered" evidence="1">
    <location>
        <begin position="1"/>
        <end position="65"/>
    </location>
</feature>
<evidence type="ECO:0000313" key="2">
    <source>
        <dbReference type="EMBL" id="KAH7519075.1"/>
    </source>
</evidence>
<dbReference type="PANTHER" id="PTHR36759:SF1">
    <property type="entry name" value="DYNEIN BETA CHAIN, CILIARY PROTEIN"/>
    <property type="match status" value="1"/>
</dbReference>
<feature type="compositionally biased region" description="Basic and acidic residues" evidence="1">
    <location>
        <begin position="24"/>
        <end position="40"/>
    </location>
</feature>
<name>A0ABQ8GYI1_9ROSI</name>
<proteinExistence type="predicted"/>
<feature type="compositionally biased region" description="Low complexity" evidence="1">
    <location>
        <begin position="13"/>
        <end position="23"/>
    </location>
</feature>
<comment type="caution">
    <text evidence="2">The sequence shown here is derived from an EMBL/GenBank/DDBJ whole genome shotgun (WGS) entry which is preliminary data.</text>
</comment>
<organism evidence="2 3">
    <name type="scientific">Xanthoceras sorbifolium</name>
    <dbReference type="NCBI Taxonomy" id="99658"/>
    <lineage>
        <taxon>Eukaryota</taxon>
        <taxon>Viridiplantae</taxon>
        <taxon>Streptophyta</taxon>
        <taxon>Embryophyta</taxon>
        <taxon>Tracheophyta</taxon>
        <taxon>Spermatophyta</taxon>
        <taxon>Magnoliopsida</taxon>
        <taxon>eudicotyledons</taxon>
        <taxon>Gunneridae</taxon>
        <taxon>Pentapetalae</taxon>
        <taxon>rosids</taxon>
        <taxon>malvids</taxon>
        <taxon>Sapindales</taxon>
        <taxon>Sapindaceae</taxon>
        <taxon>Xanthoceroideae</taxon>
        <taxon>Xanthoceras</taxon>
    </lineage>
</organism>
<keyword evidence="3" id="KW-1185">Reference proteome</keyword>
<gene>
    <name evidence="2" type="ORF">JRO89_XSUnG0140700</name>
</gene>
<sequence>MGQAFRRATGRIPASSSSTSKPKTAVDRRPSVAPTEEPKITRTATVDGGDQSDGNRQVNADNVLETRDPKYDAMLNQMLGRVTTKPGGKLEMGEVSVCELLFCVLIFARERKEILIMLQAAVVERFKRPMPKLRDTKPDSGRYEERPVPLGTLNVAQLRHIMLLHQGKADDHNGPMDVNQIAAKFRLDVMQVQTILQSMSLPPEDSSKQKNYQ</sequence>
<dbReference type="PANTHER" id="PTHR36759">
    <property type="entry name" value="DYNEIN BETA CHAIN, CILIARY PROTEIN"/>
    <property type="match status" value="1"/>
</dbReference>
<accession>A0ABQ8GYI1</accession>
<dbReference type="Proteomes" id="UP000827721">
    <property type="component" value="Unassembled WGS sequence"/>
</dbReference>
<evidence type="ECO:0000256" key="1">
    <source>
        <dbReference type="SAM" id="MobiDB-lite"/>
    </source>
</evidence>
<evidence type="ECO:0000313" key="3">
    <source>
        <dbReference type="Proteomes" id="UP000827721"/>
    </source>
</evidence>
<dbReference type="EMBL" id="JAFEMO010000362">
    <property type="protein sequence ID" value="KAH7519075.1"/>
    <property type="molecule type" value="Genomic_DNA"/>
</dbReference>
<reference evidence="2 3" key="1">
    <citation type="submission" date="2021-02" db="EMBL/GenBank/DDBJ databases">
        <title>Plant Genome Project.</title>
        <authorList>
            <person name="Zhang R.-G."/>
        </authorList>
    </citation>
    <scope>NUCLEOTIDE SEQUENCE [LARGE SCALE GENOMIC DNA]</scope>
    <source>
        <tissue evidence="2">Leaves</tissue>
    </source>
</reference>